<keyword evidence="2" id="KW-0614">Plasmid</keyword>
<feature type="region of interest" description="Disordered" evidence="1">
    <location>
        <begin position="1"/>
        <end position="44"/>
    </location>
</feature>
<dbReference type="RefSeq" id="WP_015279023.1">
    <property type="nucleotide sequence ID" value="NC_019938.1"/>
</dbReference>
<evidence type="ECO:0000313" key="2">
    <source>
        <dbReference type="EMBL" id="AGA88873.1"/>
    </source>
</evidence>
<organism evidence="2 3">
    <name type="scientific">Stutzerimonas stutzeri RCH2</name>
    <dbReference type="NCBI Taxonomy" id="644801"/>
    <lineage>
        <taxon>Bacteria</taxon>
        <taxon>Pseudomonadati</taxon>
        <taxon>Pseudomonadota</taxon>
        <taxon>Gammaproteobacteria</taxon>
        <taxon>Pseudomonadales</taxon>
        <taxon>Pseudomonadaceae</taxon>
        <taxon>Stutzerimonas</taxon>
    </lineage>
</organism>
<reference evidence="2 3" key="1">
    <citation type="submission" date="2011-10" db="EMBL/GenBank/DDBJ databases">
        <title>Complete sequence of plasmid 2 of Pseudomonas stutzeri RCH2.</title>
        <authorList>
            <consortium name="US DOE Joint Genome Institute"/>
            <person name="Lucas S."/>
            <person name="Han J."/>
            <person name="Lapidus A."/>
            <person name="Cheng J.-F."/>
            <person name="Goodwin L."/>
            <person name="Pitluck S."/>
            <person name="Peters L."/>
            <person name="Ovchinnikova G."/>
            <person name="Zeytun A."/>
            <person name="Lu M."/>
            <person name="Detter J.C."/>
            <person name="Han C."/>
            <person name="Tapia R."/>
            <person name="Land M."/>
            <person name="Hauser L."/>
            <person name="Kyrpides N."/>
            <person name="Ivanova N."/>
            <person name="Pagani I."/>
            <person name="Chakraborty R."/>
            <person name="Arkin A."/>
            <person name="Dehal P."/>
            <person name="Wall J."/>
            <person name="Hazen T."/>
            <person name="Woyke T."/>
        </authorList>
    </citation>
    <scope>NUCLEOTIDE SEQUENCE [LARGE SCALE GENOMIC DNA]</scope>
    <source>
        <strain evidence="2 3">RCH2</strain>
        <plasmid evidence="3">Plasmid pPSEST02</plasmid>
    </source>
</reference>
<dbReference type="HOGENOM" id="CLU_1331024_0_0_6"/>
<protein>
    <submittedName>
        <fullName evidence="2">Uncharacterized protein</fullName>
    </submittedName>
</protein>
<evidence type="ECO:0000256" key="1">
    <source>
        <dbReference type="SAM" id="MobiDB-lite"/>
    </source>
</evidence>
<dbReference type="Proteomes" id="UP000010820">
    <property type="component" value="Plasmid pPSEST02"/>
</dbReference>
<dbReference type="KEGG" id="psh:Psest_4409"/>
<sequence length="206" mass="22286">MDYESIANAFYGTPVTPPDAPDSLLGSGKAPEPVSQAPDGHIDETSSTESIADAFYGMSEHQVPADQHYPELADFYENMEREDRINGEEVDSAAFHASSTALQQFAAEAGFGRDHMRALMTTVNDTVTAPITSLEQLEARNERCLSSLRTSWGSEFDQNMAYAKAEAARLINTVPNAGKVLDMGAGSDPALVKLLAEAGRTRARRK</sequence>
<name>L0GQ35_STUST</name>
<proteinExistence type="predicted"/>
<dbReference type="EMBL" id="CP003073">
    <property type="protein sequence ID" value="AGA88873.1"/>
    <property type="molecule type" value="Genomic_DNA"/>
</dbReference>
<dbReference type="AlphaFoldDB" id="L0GQ35"/>
<geneLocation type="plasmid" evidence="2 3">
    <name>pPSEST02</name>
</geneLocation>
<dbReference type="PATRIC" id="fig|644801.3.peg.4304"/>
<accession>L0GQ35</accession>
<gene>
    <name evidence="2" type="ORF">Psest_4409</name>
</gene>
<evidence type="ECO:0000313" key="3">
    <source>
        <dbReference type="Proteomes" id="UP000010820"/>
    </source>
</evidence>